<dbReference type="AlphaFoldDB" id="A0AAD6Z689"/>
<feature type="transmembrane region" description="Helical" evidence="1">
    <location>
        <begin position="413"/>
        <end position="442"/>
    </location>
</feature>
<dbReference type="Proteomes" id="UP001218218">
    <property type="component" value="Unassembled WGS sequence"/>
</dbReference>
<gene>
    <name evidence="3" type="ORF">DFH08DRAFT_1051250</name>
</gene>
<keyword evidence="1" id="KW-1133">Transmembrane helix</keyword>
<sequence length="548" mass="59672">MVKLGFSASALLFTFFSNSVAAAALVRQSESLVYGRAGVNVTGISNSTSTQTCAVECAQPAAVLAKSCAGVNSLSLVPCGCTDVYSTAQEACSRCRLPLSGTPSLLAQNTFNEKKNFGDFQRACATAGKPIKDINLDDVNLVIRHPFNVTLETPSTIGDEFFADYISAVCLNPEQITLAQCGVGGVSWVRCPNSDVSGILVRFSAYMANLLLGIVLMYSPAESSTAVWTQLLTVYSLLISGLIAIGQGSLSRFHSGMTIFLVMSPLSTTLVVYAILGFCGRSHRLDIILSKRREHLIPRLLVILFALISMAIVIFTSAANASHFAISPCESDDFYRTFSGVILNFLFVPYAGVVLLLVTLQSVAAVGAVFAATMFFLLLPFILLVGSLVYALVKQRHVLAKQFHVQNNRWKIWVAWDVIAVQYPLLHFCGVFFVPMAYWILVNEIRTVGTPDNIFSSSFGQILALFVVLPPLIQVVQMAPFAREWFMNTTFIRFVTGRRGQVPPPPKALSLEDGVLEKAVDPFQDPVPESYQVHNAPAATPSYMHGRF</sequence>
<feature type="signal peptide" evidence="2">
    <location>
        <begin position="1"/>
        <end position="22"/>
    </location>
</feature>
<feature type="chain" id="PRO_5042272800" evidence="2">
    <location>
        <begin position="23"/>
        <end position="548"/>
    </location>
</feature>
<feature type="transmembrane region" description="Helical" evidence="1">
    <location>
        <begin position="338"/>
        <end position="358"/>
    </location>
</feature>
<keyword evidence="1" id="KW-0812">Transmembrane</keyword>
<reference evidence="3" key="1">
    <citation type="submission" date="2023-03" db="EMBL/GenBank/DDBJ databases">
        <title>Massive genome expansion in bonnet fungi (Mycena s.s.) driven by repeated elements and novel gene families across ecological guilds.</title>
        <authorList>
            <consortium name="Lawrence Berkeley National Laboratory"/>
            <person name="Harder C.B."/>
            <person name="Miyauchi S."/>
            <person name="Viragh M."/>
            <person name="Kuo A."/>
            <person name="Thoen E."/>
            <person name="Andreopoulos B."/>
            <person name="Lu D."/>
            <person name="Skrede I."/>
            <person name="Drula E."/>
            <person name="Henrissat B."/>
            <person name="Morin E."/>
            <person name="Kohler A."/>
            <person name="Barry K."/>
            <person name="LaButti K."/>
            <person name="Morin E."/>
            <person name="Salamov A."/>
            <person name="Lipzen A."/>
            <person name="Mereny Z."/>
            <person name="Hegedus B."/>
            <person name="Baldrian P."/>
            <person name="Stursova M."/>
            <person name="Weitz H."/>
            <person name="Taylor A."/>
            <person name="Grigoriev I.V."/>
            <person name="Nagy L.G."/>
            <person name="Martin F."/>
            <person name="Kauserud H."/>
        </authorList>
    </citation>
    <scope>NUCLEOTIDE SEQUENCE</scope>
    <source>
        <strain evidence="3">CBHHK002</strain>
    </source>
</reference>
<feature type="transmembrane region" description="Helical" evidence="1">
    <location>
        <begin position="199"/>
        <end position="218"/>
    </location>
</feature>
<feature type="transmembrane region" description="Helical" evidence="1">
    <location>
        <begin position="454"/>
        <end position="473"/>
    </location>
</feature>
<organism evidence="3 4">
    <name type="scientific">Mycena albidolilacea</name>
    <dbReference type="NCBI Taxonomy" id="1033008"/>
    <lineage>
        <taxon>Eukaryota</taxon>
        <taxon>Fungi</taxon>
        <taxon>Dikarya</taxon>
        <taxon>Basidiomycota</taxon>
        <taxon>Agaricomycotina</taxon>
        <taxon>Agaricomycetes</taxon>
        <taxon>Agaricomycetidae</taxon>
        <taxon>Agaricales</taxon>
        <taxon>Marasmiineae</taxon>
        <taxon>Mycenaceae</taxon>
        <taxon>Mycena</taxon>
    </lineage>
</organism>
<feature type="transmembrane region" description="Helical" evidence="1">
    <location>
        <begin position="225"/>
        <end position="245"/>
    </location>
</feature>
<protein>
    <submittedName>
        <fullName evidence="3">Uncharacterized protein</fullName>
    </submittedName>
</protein>
<keyword evidence="4" id="KW-1185">Reference proteome</keyword>
<proteinExistence type="predicted"/>
<dbReference type="EMBL" id="JARIHO010000086">
    <property type="protein sequence ID" value="KAJ7307964.1"/>
    <property type="molecule type" value="Genomic_DNA"/>
</dbReference>
<keyword evidence="2" id="KW-0732">Signal</keyword>
<keyword evidence="1" id="KW-0472">Membrane</keyword>
<comment type="caution">
    <text evidence="3">The sequence shown here is derived from an EMBL/GenBank/DDBJ whole genome shotgun (WGS) entry which is preliminary data.</text>
</comment>
<evidence type="ECO:0000256" key="2">
    <source>
        <dbReference type="SAM" id="SignalP"/>
    </source>
</evidence>
<feature type="transmembrane region" description="Helical" evidence="1">
    <location>
        <begin position="300"/>
        <end position="326"/>
    </location>
</feature>
<name>A0AAD6Z689_9AGAR</name>
<feature type="transmembrane region" description="Helical" evidence="1">
    <location>
        <begin position="365"/>
        <end position="393"/>
    </location>
</feature>
<evidence type="ECO:0000313" key="4">
    <source>
        <dbReference type="Proteomes" id="UP001218218"/>
    </source>
</evidence>
<evidence type="ECO:0000256" key="1">
    <source>
        <dbReference type="SAM" id="Phobius"/>
    </source>
</evidence>
<evidence type="ECO:0000313" key="3">
    <source>
        <dbReference type="EMBL" id="KAJ7307964.1"/>
    </source>
</evidence>
<feature type="transmembrane region" description="Helical" evidence="1">
    <location>
        <begin position="257"/>
        <end position="279"/>
    </location>
</feature>
<accession>A0AAD6Z689</accession>